<dbReference type="EMBL" id="JYDR01000228">
    <property type="protein sequence ID" value="KRY65129.1"/>
    <property type="molecule type" value="Genomic_DNA"/>
</dbReference>
<evidence type="ECO:0000313" key="4">
    <source>
        <dbReference type="Proteomes" id="UP000054826"/>
    </source>
</evidence>
<evidence type="ECO:0000313" key="1">
    <source>
        <dbReference type="EMBL" id="KRY65129.1"/>
    </source>
</evidence>
<evidence type="ECO:0000313" key="2">
    <source>
        <dbReference type="EMBL" id="KRZ24992.1"/>
    </source>
</evidence>
<proteinExistence type="predicted"/>
<protein>
    <submittedName>
        <fullName evidence="1">Uncharacterized protein</fullName>
    </submittedName>
</protein>
<sequence length="51" mass="6027">MPESVKSHNFTSDVMEADEHHTWITIFVERWGFGGVRFKFYELTGVLLSFF</sequence>
<organism evidence="1 3">
    <name type="scientific">Trichinella pseudospiralis</name>
    <name type="common">Parasitic roundworm</name>
    <dbReference type="NCBI Taxonomy" id="6337"/>
    <lineage>
        <taxon>Eukaryota</taxon>
        <taxon>Metazoa</taxon>
        <taxon>Ecdysozoa</taxon>
        <taxon>Nematoda</taxon>
        <taxon>Enoplea</taxon>
        <taxon>Dorylaimia</taxon>
        <taxon>Trichinellida</taxon>
        <taxon>Trichinellidae</taxon>
        <taxon>Trichinella</taxon>
    </lineage>
</organism>
<dbReference type="EMBL" id="JYDV01000206">
    <property type="protein sequence ID" value="KRZ24992.1"/>
    <property type="molecule type" value="Genomic_DNA"/>
</dbReference>
<gene>
    <name evidence="1" type="ORF">T4A_9526</name>
    <name evidence="2" type="ORF">T4C_907</name>
</gene>
<accession>A0A0V1DU69</accession>
<reference evidence="3 4" key="1">
    <citation type="submission" date="2015-01" db="EMBL/GenBank/DDBJ databases">
        <title>Evolution of Trichinella species and genotypes.</title>
        <authorList>
            <person name="Korhonen P.K."/>
            <person name="Edoardo P."/>
            <person name="Giuseppe L.R."/>
            <person name="Gasser R.B."/>
        </authorList>
    </citation>
    <scope>NUCLEOTIDE SEQUENCE [LARGE SCALE GENOMIC DNA]</scope>
    <source>
        <strain evidence="1">ISS13</strain>
        <strain evidence="2">ISS176</strain>
    </source>
</reference>
<dbReference type="Proteomes" id="UP000054632">
    <property type="component" value="Unassembled WGS sequence"/>
</dbReference>
<name>A0A0V1DU69_TRIPS</name>
<dbReference type="Proteomes" id="UP000054826">
    <property type="component" value="Unassembled WGS sequence"/>
</dbReference>
<evidence type="ECO:0000313" key="3">
    <source>
        <dbReference type="Proteomes" id="UP000054632"/>
    </source>
</evidence>
<dbReference type="AlphaFoldDB" id="A0A0V1DU69"/>
<comment type="caution">
    <text evidence="1">The sequence shown here is derived from an EMBL/GenBank/DDBJ whole genome shotgun (WGS) entry which is preliminary data.</text>
</comment>